<dbReference type="FunFam" id="3.30.160.60:FF:000073">
    <property type="entry name" value="IKAROS family zinc finger 1"/>
    <property type="match status" value="1"/>
</dbReference>
<feature type="non-terminal residue" evidence="13">
    <location>
        <position position="1"/>
    </location>
</feature>
<keyword evidence="8" id="KW-0804">Transcription</keyword>
<keyword evidence="9" id="KW-0539">Nucleus</keyword>
<keyword evidence="7" id="KW-0238">DNA-binding</keyword>
<dbReference type="GO" id="GO:0003677">
    <property type="term" value="F:DNA binding"/>
    <property type="evidence" value="ECO:0007669"/>
    <property type="project" value="UniProtKB-KW"/>
</dbReference>
<keyword evidence="14" id="KW-1185">Reference proteome</keyword>
<organism evidence="13 14">
    <name type="scientific">Sakesphorus luctuosus</name>
    <dbReference type="NCBI Taxonomy" id="419690"/>
    <lineage>
        <taxon>Eukaryota</taxon>
        <taxon>Metazoa</taxon>
        <taxon>Chordata</taxon>
        <taxon>Craniata</taxon>
        <taxon>Vertebrata</taxon>
        <taxon>Euteleostomi</taxon>
        <taxon>Archelosauria</taxon>
        <taxon>Archosauria</taxon>
        <taxon>Dinosauria</taxon>
        <taxon>Saurischia</taxon>
        <taxon>Theropoda</taxon>
        <taxon>Coelurosauria</taxon>
        <taxon>Aves</taxon>
        <taxon>Neognathae</taxon>
        <taxon>Neoaves</taxon>
        <taxon>Telluraves</taxon>
        <taxon>Australaves</taxon>
        <taxon>Passeriformes</taxon>
        <taxon>Thamnophilidae</taxon>
        <taxon>Sakesphorus</taxon>
    </lineage>
</organism>
<dbReference type="GO" id="GO:0005634">
    <property type="term" value="C:nucleus"/>
    <property type="evidence" value="ECO:0007669"/>
    <property type="project" value="UniProtKB-SubCell"/>
</dbReference>
<gene>
    <name evidence="13" type="primary">Ikzf4</name>
    <name evidence="13" type="ORF">SAKLUC_R15317</name>
</gene>
<evidence type="ECO:0000256" key="1">
    <source>
        <dbReference type="ARBA" id="ARBA00004123"/>
    </source>
</evidence>
<dbReference type="Pfam" id="PF00096">
    <property type="entry name" value="zf-C2H2"/>
    <property type="match status" value="1"/>
</dbReference>
<evidence type="ECO:0000256" key="8">
    <source>
        <dbReference type="ARBA" id="ARBA00023163"/>
    </source>
</evidence>
<evidence type="ECO:0000256" key="6">
    <source>
        <dbReference type="ARBA" id="ARBA00023015"/>
    </source>
</evidence>
<protein>
    <submittedName>
        <fullName evidence="13">IKZF4 protein</fullName>
    </submittedName>
</protein>
<evidence type="ECO:0000256" key="4">
    <source>
        <dbReference type="ARBA" id="ARBA00022771"/>
    </source>
</evidence>
<comment type="caution">
    <text evidence="13">The sequence shown here is derived from an EMBL/GenBank/DDBJ whole genome shotgun (WGS) entry which is preliminary data.</text>
</comment>
<evidence type="ECO:0000256" key="2">
    <source>
        <dbReference type="ARBA" id="ARBA00022723"/>
    </source>
</evidence>
<comment type="subcellular location">
    <subcellularLocation>
        <location evidence="1">Nucleus</location>
    </subcellularLocation>
</comment>
<comment type="similarity">
    <text evidence="10">Belongs to the Ikaros C2H2-type zinc-finger protein family.</text>
</comment>
<dbReference type="PROSITE" id="PS50157">
    <property type="entry name" value="ZINC_FINGER_C2H2_2"/>
    <property type="match status" value="1"/>
</dbReference>
<dbReference type="InterPro" id="IPR013087">
    <property type="entry name" value="Znf_C2H2_type"/>
</dbReference>
<dbReference type="PROSITE" id="PS00028">
    <property type="entry name" value="ZINC_FINGER_C2H2_1"/>
    <property type="match status" value="1"/>
</dbReference>
<evidence type="ECO:0000256" key="7">
    <source>
        <dbReference type="ARBA" id="ARBA00023125"/>
    </source>
</evidence>
<keyword evidence="2" id="KW-0479">Metal-binding</keyword>
<accession>A0A7K8YVG1</accession>
<dbReference type="GO" id="GO:0008270">
    <property type="term" value="F:zinc ion binding"/>
    <property type="evidence" value="ECO:0007669"/>
    <property type="project" value="UniProtKB-KW"/>
</dbReference>
<evidence type="ECO:0000256" key="10">
    <source>
        <dbReference type="ARBA" id="ARBA00038390"/>
    </source>
</evidence>
<sequence length="67" mass="7451">LPPTPLLSLFSHPTSPFPLPVSSPTVGKPYKCNYCGRSYKQQSTLEEHKERCHGYLQTLNPEPAALP</sequence>
<dbReference type="Proteomes" id="UP000558958">
    <property type="component" value="Unassembled WGS sequence"/>
</dbReference>
<reference evidence="13 14" key="1">
    <citation type="submission" date="2019-09" db="EMBL/GenBank/DDBJ databases">
        <title>Bird 10,000 Genomes (B10K) Project - Family phase.</title>
        <authorList>
            <person name="Zhang G."/>
        </authorList>
    </citation>
    <scope>NUCLEOTIDE SEQUENCE [LARGE SCALE GENOMIC DNA]</scope>
    <source>
        <strain evidence="13">B10K-DU-001-06</strain>
        <tissue evidence="13">Muscle</tissue>
    </source>
</reference>
<evidence type="ECO:0000313" key="13">
    <source>
        <dbReference type="EMBL" id="NXG06995.1"/>
    </source>
</evidence>
<dbReference type="InterPro" id="IPR036236">
    <property type="entry name" value="Znf_C2H2_sf"/>
</dbReference>
<dbReference type="SUPFAM" id="SSF57667">
    <property type="entry name" value="beta-beta-alpha zinc fingers"/>
    <property type="match status" value="1"/>
</dbReference>
<evidence type="ECO:0000256" key="3">
    <source>
        <dbReference type="ARBA" id="ARBA00022737"/>
    </source>
</evidence>
<evidence type="ECO:0000256" key="11">
    <source>
        <dbReference type="PROSITE-ProRule" id="PRU00042"/>
    </source>
</evidence>
<feature type="domain" description="C2H2-type" evidence="12">
    <location>
        <begin position="30"/>
        <end position="53"/>
    </location>
</feature>
<proteinExistence type="inferred from homology"/>
<keyword evidence="3" id="KW-0677">Repeat</keyword>
<dbReference type="Gene3D" id="3.30.160.60">
    <property type="entry name" value="Classic Zinc Finger"/>
    <property type="match status" value="1"/>
</dbReference>
<name>A0A7K8YVG1_9PASS</name>
<dbReference type="EMBL" id="VWZD01008043">
    <property type="protein sequence ID" value="NXG06995.1"/>
    <property type="molecule type" value="Genomic_DNA"/>
</dbReference>
<keyword evidence="6" id="KW-0805">Transcription regulation</keyword>
<evidence type="ECO:0000313" key="14">
    <source>
        <dbReference type="Proteomes" id="UP000558958"/>
    </source>
</evidence>
<evidence type="ECO:0000259" key="12">
    <source>
        <dbReference type="PROSITE" id="PS50157"/>
    </source>
</evidence>
<keyword evidence="4 11" id="KW-0863">Zinc-finger</keyword>
<keyword evidence="5" id="KW-0862">Zinc</keyword>
<dbReference type="AlphaFoldDB" id="A0A7K8YVG1"/>
<feature type="non-terminal residue" evidence="13">
    <location>
        <position position="67"/>
    </location>
</feature>
<evidence type="ECO:0000256" key="9">
    <source>
        <dbReference type="ARBA" id="ARBA00023242"/>
    </source>
</evidence>
<evidence type="ECO:0000256" key="5">
    <source>
        <dbReference type="ARBA" id="ARBA00022833"/>
    </source>
</evidence>